<reference evidence="6" key="1">
    <citation type="submission" date="2025-08" db="UniProtKB">
        <authorList>
            <consortium name="Ensembl"/>
        </authorList>
    </citation>
    <scope>IDENTIFICATION</scope>
</reference>
<evidence type="ECO:0000256" key="2">
    <source>
        <dbReference type="ARBA" id="ARBA00022475"/>
    </source>
</evidence>
<dbReference type="GO" id="GO:0016324">
    <property type="term" value="C:apical plasma membrane"/>
    <property type="evidence" value="ECO:0007669"/>
    <property type="project" value="TreeGrafter"/>
</dbReference>
<protein>
    <recommendedName>
        <fullName evidence="5">PDZ domain-containing protein</fullName>
    </recommendedName>
</protein>
<dbReference type="CDD" id="cd06768">
    <property type="entry name" value="PDZ_NHERF-like"/>
    <property type="match status" value="2"/>
</dbReference>
<dbReference type="GeneTree" id="ENSGT00950000182849"/>
<dbReference type="GO" id="GO:0005102">
    <property type="term" value="F:signaling receptor binding"/>
    <property type="evidence" value="ECO:0007669"/>
    <property type="project" value="TreeGrafter"/>
</dbReference>
<comment type="subcellular location">
    <subcellularLocation>
        <location evidence="1">Cell membrane</location>
    </subcellularLocation>
</comment>
<dbReference type="InterPro" id="IPR001478">
    <property type="entry name" value="PDZ"/>
</dbReference>
<feature type="domain" description="PDZ" evidence="5">
    <location>
        <begin position="35"/>
        <end position="85"/>
    </location>
</feature>
<dbReference type="GO" id="GO:0072659">
    <property type="term" value="P:protein localization to plasma membrane"/>
    <property type="evidence" value="ECO:0007669"/>
    <property type="project" value="TreeGrafter"/>
</dbReference>
<dbReference type="PANTHER" id="PTHR14191">
    <property type="entry name" value="PDZ DOMAIN CONTAINING PROTEIN"/>
    <property type="match status" value="1"/>
</dbReference>
<feature type="region of interest" description="Disordered" evidence="4">
    <location>
        <begin position="348"/>
        <end position="377"/>
    </location>
</feature>
<proteinExistence type="predicted"/>
<evidence type="ECO:0000256" key="3">
    <source>
        <dbReference type="ARBA" id="ARBA00022737"/>
    </source>
</evidence>
<dbReference type="InterPro" id="IPR036034">
    <property type="entry name" value="PDZ_sf"/>
</dbReference>
<accession>A0A3B4TWZ0</accession>
<dbReference type="STRING" id="41447.ENSSDUP00000010824"/>
<evidence type="ECO:0000259" key="5">
    <source>
        <dbReference type="PROSITE" id="PS50106"/>
    </source>
</evidence>
<keyword evidence="3" id="KW-0677">Repeat</keyword>
<evidence type="ECO:0000313" key="7">
    <source>
        <dbReference type="Proteomes" id="UP000261420"/>
    </source>
</evidence>
<feature type="compositionally biased region" description="Basic and acidic residues" evidence="4">
    <location>
        <begin position="362"/>
        <end position="371"/>
    </location>
</feature>
<evidence type="ECO:0000256" key="1">
    <source>
        <dbReference type="ARBA" id="ARBA00004236"/>
    </source>
</evidence>
<dbReference type="AlphaFoldDB" id="A0A3B4TWZ0"/>
<dbReference type="Gene3D" id="2.30.42.10">
    <property type="match status" value="3"/>
</dbReference>
<evidence type="ECO:0000256" key="4">
    <source>
        <dbReference type="SAM" id="MobiDB-lite"/>
    </source>
</evidence>
<dbReference type="Ensembl" id="ENSSDUT00000011022.1">
    <property type="protein sequence ID" value="ENSSDUP00000010824.1"/>
    <property type="gene ID" value="ENSSDUG00000007912.1"/>
</dbReference>
<dbReference type="Pfam" id="PF00595">
    <property type="entry name" value="PDZ"/>
    <property type="match status" value="1"/>
</dbReference>
<name>A0A3B4TWZ0_SERDU</name>
<dbReference type="InterPro" id="IPR051067">
    <property type="entry name" value="NHER"/>
</dbReference>
<feature type="domain" description="PDZ" evidence="5">
    <location>
        <begin position="226"/>
        <end position="304"/>
    </location>
</feature>
<keyword evidence="2" id="KW-1003">Cell membrane</keyword>
<dbReference type="OMA" id="CMVPRLC"/>
<sequence>TLAVGDLFTFNPKEGIDNPALVITDDPGDAVVPRLCQLKRLEGQSFGFYLRMDQSSRSFEIGDVEPWSPAEHSGLRDGDRVLEVNEDYVGNMDFFRAVSSGVDLKTLAQVSKGDRWSRPRLCHISRDPERGLGMSLLSVEGTPLITVTGGPAEKAGVCSGDRLIWINGVLVSALTHSTLSRTVKRGGASVTVLVADRDSEASYLRRKMPILPVVSECCRLPHTTKAMHLAKGLDGFGFLLRQERLAGSPQIVHVLREVDVGSPAELAGMEDGDLLLAVNGEPVESMEHEDIVKRIRQSGDTVILTSISITGREFYREVGGVRALWWIWSEGRSLTLCCPPAVGHLSPVVPSHLDPGQDADQEPEKTGDRLRPPIGNRGGGGLGLWPIRLIQQSPHVRMCCVFPIHYECVSHWRRETAEVTECNFMKPGEDTKLVDKGIKNKWRWSWIEEAGRDGKPFGSWSQKHFLHFVCKENIIWN</sequence>
<dbReference type="SUPFAM" id="SSF50156">
    <property type="entry name" value="PDZ domain-like"/>
    <property type="match status" value="3"/>
</dbReference>
<dbReference type="PROSITE" id="PS50106">
    <property type="entry name" value="PDZ"/>
    <property type="match status" value="3"/>
</dbReference>
<dbReference type="PANTHER" id="PTHR14191:SF20">
    <property type="entry name" value="NA(+)_H(+) EXCHANGE REGULATORY COFACTOR NHE-RF4"/>
    <property type="match status" value="1"/>
</dbReference>
<dbReference type="Proteomes" id="UP000261420">
    <property type="component" value="Unplaced"/>
</dbReference>
<keyword evidence="2" id="KW-0472">Membrane</keyword>
<dbReference type="InterPro" id="IPR041489">
    <property type="entry name" value="PDZ_6"/>
</dbReference>
<dbReference type="Pfam" id="PF17820">
    <property type="entry name" value="PDZ_6"/>
    <property type="match status" value="2"/>
</dbReference>
<reference evidence="6" key="2">
    <citation type="submission" date="2025-09" db="UniProtKB">
        <authorList>
            <consortium name="Ensembl"/>
        </authorList>
    </citation>
    <scope>IDENTIFICATION</scope>
</reference>
<feature type="domain" description="PDZ" evidence="5">
    <location>
        <begin position="121"/>
        <end position="198"/>
    </location>
</feature>
<dbReference type="SMART" id="SM00228">
    <property type="entry name" value="PDZ"/>
    <property type="match status" value="3"/>
</dbReference>
<evidence type="ECO:0000313" key="6">
    <source>
        <dbReference type="Ensembl" id="ENSSDUP00000010824.1"/>
    </source>
</evidence>
<dbReference type="GO" id="GO:0043495">
    <property type="term" value="F:protein-membrane adaptor activity"/>
    <property type="evidence" value="ECO:0007669"/>
    <property type="project" value="TreeGrafter"/>
</dbReference>
<keyword evidence="7" id="KW-1185">Reference proteome</keyword>
<organism evidence="6 7">
    <name type="scientific">Seriola dumerili</name>
    <name type="common">Greater amberjack</name>
    <name type="synonym">Caranx dumerili</name>
    <dbReference type="NCBI Taxonomy" id="41447"/>
    <lineage>
        <taxon>Eukaryota</taxon>
        <taxon>Metazoa</taxon>
        <taxon>Chordata</taxon>
        <taxon>Craniata</taxon>
        <taxon>Vertebrata</taxon>
        <taxon>Euteleostomi</taxon>
        <taxon>Actinopterygii</taxon>
        <taxon>Neopterygii</taxon>
        <taxon>Teleostei</taxon>
        <taxon>Neoteleostei</taxon>
        <taxon>Acanthomorphata</taxon>
        <taxon>Carangaria</taxon>
        <taxon>Carangiformes</taxon>
        <taxon>Carangidae</taxon>
        <taxon>Seriola</taxon>
    </lineage>
</organism>